<gene>
    <name evidence="1" type="ORF">HPB50_000946</name>
</gene>
<dbReference type="EMBL" id="CM023490">
    <property type="protein sequence ID" value="KAH6942101.1"/>
    <property type="molecule type" value="Genomic_DNA"/>
</dbReference>
<protein>
    <submittedName>
        <fullName evidence="1">Uncharacterized protein</fullName>
    </submittedName>
</protein>
<accession>A0ACB7T773</accession>
<organism evidence="1 2">
    <name type="scientific">Hyalomma asiaticum</name>
    <name type="common">Tick</name>
    <dbReference type="NCBI Taxonomy" id="266040"/>
    <lineage>
        <taxon>Eukaryota</taxon>
        <taxon>Metazoa</taxon>
        <taxon>Ecdysozoa</taxon>
        <taxon>Arthropoda</taxon>
        <taxon>Chelicerata</taxon>
        <taxon>Arachnida</taxon>
        <taxon>Acari</taxon>
        <taxon>Parasitiformes</taxon>
        <taxon>Ixodida</taxon>
        <taxon>Ixodoidea</taxon>
        <taxon>Ixodidae</taxon>
        <taxon>Hyalomminae</taxon>
        <taxon>Hyalomma</taxon>
    </lineage>
</organism>
<evidence type="ECO:0000313" key="2">
    <source>
        <dbReference type="Proteomes" id="UP000821845"/>
    </source>
</evidence>
<sequence length="213" mass="23960">MVPSASRFAAASCPPQDAVCARPASAWHSVNAPDVDFYAEPHRSMAPSSARPDYQKRCEFNHRFRRPQADYCEEGRGVGHASYPHTPVHREEAAVRGPLPSATYYNCGAPGHITRFCERRQPSRHGRPASGFWRNDRRDPDADRTSQLDRLKLHTKLGKDTLRLLGCHVEDYEKGRKRISPQLRNYISVAALHASQHASRTSQESENSKDQGS</sequence>
<proteinExistence type="predicted"/>
<dbReference type="Proteomes" id="UP000821845">
    <property type="component" value="Chromosome 10"/>
</dbReference>
<evidence type="ECO:0000313" key="1">
    <source>
        <dbReference type="EMBL" id="KAH6942101.1"/>
    </source>
</evidence>
<comment type="caution">
    <text evidence="1">The sequence shown here is derived from an EMBL/GenBank/DDBJ whole genome shotgun (WGS) entry which is preliminary data.</text>
</comment>
<keyword evidence="2" id="KW-1185">Reference proteome</keyword>
<name>A0ACB7T773_HYAAI</name>
<reference evidence="1" key="1">
    <citation type="submission" date="2020-05" db="EMBL/GenBank/DDBJ databases">
        <title>Large-scale comparative analyses of tick genomes elucidate their genetic diversity and vector capacities.</title>
        <authorList>
            <person name="Jia N."/>
            <person name="Wang J."/>
            <person name="Shi W."/>
            <person name="Du L."/>
            <person name="Sun Y."/>
            <person name="Zhan W."/>
            <person name="Jiang J."/>
            <person name="Wang Q."/>
            <person name="Zhang B."/>
            <person name="Ji P."/>
            <person name="Sakyi L.B."/>
            <person name="Cui X."/>
            <person name="Yuan T."/>
            <person name="Jiang B."/>
            <person name="Yang W."/>
            <person name="Lam T.T.-Y."/>
            <person name="Chang Q."/>
            <person name="Ding S."/>
            <person name="Wang X."/>
            <person name="Zhu J."/>
            <person name="Ruan X."/>
            <person name="Zhao L."/>
            <person name="Wei J."/>
            <person name="Que T."/>
            <person name="Du C."/>
            <person name="Cheng J."/>
            <person name="Dai P."/>
            <person name="Han X."/>
            <person name="Huang E."/>
            <person name="Gao Y."/>
            <person name="Liu J."/>
            <person name="Shao H."/>
            <person name="Ye R."/>
            <person name="Li L."/>
            <person name="Wei W."/>
            <person name="Wang X."/>
            <person name="Wang C."/>
            <person name="Yang T."/>
            <person name="Huo Q."/>
            <person name="Li W."/>
            <person name="Guo W."/>
            <person name="Chen H."/>
            <person name="Zhou L."/>
            <person name="Ni X."/>
            <person name="Tian J."/>
            <person name="Zhou Y."/>
            <person name="Sheng Y."/>
            <person name="Liu T."/>
            <person name="Pan Y."/>
            <person name="Xia L."/>
            <person name="Li J."/>
            <person name="Zhao F."/>
            <person name="Cao W."/>
        </authorList>
    </citation>
    <scope>NUCLEOTIDE SEQUENCE</scope>
    <source>
        <strain evidence="1">Hyas-2018</strain>
    </source>
</reference>